<gene>
    <name evidence="1" type="ORF">LCGC14_0694940</name>
</gene>
<dbReference type="EMBL" id="LAZR01001459">
    <property type="protein sequence ID" value="KKN44289.1"/>
    <property type="molecule type" value="Genomic_DNA"/>
</dbReference>
<dbReference type="AlphaFoldDB" id="A0A0F9QPF5"/>
<name>A0A0F9QPF5_9ZZZZ</name>
<accession>A0A0F9QPF5</accession>
<organism evidence="1">
    <name type="scientific">marine sediment metagenome</name>
    <dbReference type="NCBI Taxonomy" id="412755"/>
    <lineage>
        <taxon>unclassified sequences</taxon>
        <taxon>metagenomes</taxon>
        <taxon>ecological metagenomes</taxon>
    </lineage>
</organism>
<protein>
    <submittedName>
        <fullName evidence="1">Uncharacterized protein</fullName>
    </submittedName>
</protein>
<sequence length="87" mass="10458">MNKEFPYLIMLSKPEHYHIELCSLTGQDYVPYMKNEIFDWLDETMEQYVDYIFENNINPYKPEPETEKVGIAFVNEADAVAFKLRWL</sequence>
<reference evidence="1" key="1">
    <citation type="journal article" date="2015" name="Nature">
        <title>Complex archaea that bridge the gap between prokaryotes and eukaryotes.</title>
        <authorList>
            <person name="Spang A."/>
            <person name="Saw J.H."/>
            <person name="Jorgensen S.L."/>
            <person name="Zaremba-Niedzwiedzka K."/>
            <person name="Martijn J."/>
            <person name="Lind A.E."/>
            <person name="van Eijk R."/>
            <person name="Schleper C."/>
            <person name="Guy L."/>
            <person name="Ettema T.J."/>
        </authorList>
    </citation>
    <scope>NUCLEOTIDE SEQUENCE</scope>
</reference>
<proteinExistence type="predicted"/>
<evidence type="ECO:0000313" key="1">
    <source>
        <dbReference type="EMBL" id="KKN44289.1"/>
    </source>
</evidence>
<comment type="caution">
    <text evidence="1">The sequence shown here is derived from an EMBL/GenBank/DDBJ whole genome shotgun (WGS) entry which is preliminary data.</text>
</comment>